<reference evidence="1 2" key="1">
    <citation type="journal article" date="2010" name="Cell">
        <title>The genome of Naegleria gruberi illuminates early eukaryotic versatility.</title>
        <authorList>
            <person name="Fritz-Laylin L.K."/>
            <person name="Prochnik S.E."/>
            <person name="Ginger M.L."/>
            <person name="Dacks J.B."/>
            <person name="Carpenter M.L."/>
            <person name="Field M.C."/>
            <person name="Kuo A."/>
            <person name="Paredez A."/>
            <person name="Chapman J."/>
            <person name="Pham J."/>
            <person name="Shu S."/>
            <person name="Neupane R."/>
            <person name="Cipriano M."/>
            <person name="Mancuso J."/>
            <person name="Tu H."/>
            <person name="Salamov A."/>
            <person name="Lindquist E."/>
            <person name="Shapiro H."/>
            <person name="Lucas S."/>
            <person name="Grigoriev I.V."/>
            <person name="Cande W.Z."/>
            <person name="Fulton C."/>
            <person name="Rokhsar D.S."/>
            <person name="Dawson S.C."/>
        </authorList>
    </citation>
    <scope>NUCLEOTIDE SEQUENCE [LARGE SCALE GENOMIC DNA]</scope>
    <source>
        <strain evidence="1 2">NEG-M</strain>
    </source>
</reference>
<dbReference type="EMBL" id="GG738863">
    <property type="protein sequence ID" value="EFC45451.1"/>
    <property type="molecule type" value="Genomic_DNA"/>
</dbReference>
<accession>D2VCN3</accession>
<gene>
    <name evidence="1" type="ORF">NAEGRDRAFT_57806</name>
</gene>
<proteinExistence type="predicted"/>
<dbReference type="AlphaFoldDB" id="D2VCN3"/>
<sequence>MSQLEDLPDELLMQILKFLIGEKFEKHHHALQAIDNAKFENKELSGCYTTWNRWERARSDIDYFDLANLIIPLCGVNRHMRELIRKSESFIMFWRRYFDRSLDMMKFLANAPKRINVPSVDDYSLMGISCMELSVGKDFSNMQAYSKVKKRVEYFYSTEVALIEIFCELFHDTFGSNVAVEIQSLTIGNSNLEKLNEVLKVIEERFPNISKLAVLESHTNTKNQNVPQFEISDELKLDHLEIFTCSILDIQTALPQRFKNQLKEVMLYESLSDMHSFENLESVGVYRFGGLSTYSKNWTRKFDSSIELVHDKVSILSAISVKDQALMYAFSKHYFSNLKELYLTYYQANILLDSNFILPHLEIFCSDGLTTFDGVELPKLWRLGCYQRRSTVVITERQKKLLSLRDVSCHIDNSDFLNTPNLEKLAVSSYSPITLTGLTKLKAIHSTSCPSFVIDNCASLEYVNTERGATSLKIMNQKRIDHISHGLYSDVASPSLDLDCESCGTIYVNVGTQVNQFNVKHVSRLVIYEDVLIAKSFVGKVGNTTVDELEFNLWVGNETEMIQPITSLIQEFKQVGRVVIVRSNYQDLFYYTTAIFENTETNKIADFLNTSLVNENTIYTSELTRSQKVEIHLEKKLIMLSKCEKLENLQAKGGIISIDLNPLKNLRKLYLTKVSLFSHSFLTENMNSISEIISNLNNLPDDNIECLNLAMLPHIQKIRISQCQSTKY</sequence>
<evidence type="ECO:0000313" key="1">
    <source>
        <dbReference type="EMBL" id="EFC45451.1"/>
    </source>
</evidence>
<dbReference type="InParanoid" id="D2VCN3"/>
<keyword evidence="2" id="KW-1185">Reference proteome</keyword>
<protein>
    <submittedName>
        <fullName evidence="1">Uncharacterized protein</fullName>
    </submittedName>
</protein>
<dbReference type="GeneID" id="8857343"/>
<dbReference type="VEuPathDB" id="AmoebaDB:NAEGRDRAFT_57806"/>
<dbReference type="OrthoDB" id="10683270at2759"/>
<dbReference type="RefSeq" id="XP_002678195.1">
    <property type="nucleotide sequence ID" value="XM_002678149.1"/>
</dbReference>
<dbReference type="KEGG" id="ngr:NAEGRDRAFT_57806"/>
<organism evidence="2">
    <name type="scientific">Naegleria gruberi</name>
    <name type="common">Amoeba</name>
    <dbReference type="NCBI Taxonomy" id="5762"/>
    <lineage>
        <taxon>Eukaryota</taxon>
        <taxon>Discoba</taxon>
        <taxon>Heterolobosea</taxon>
        <taxon>Tetramitia</taxon>
        <taxon>Eutetramitia</taxon>
        <taxon>Vahlkampfiidae</taxon>
        <taxon>Naegleria</taxon>
    </lineage>
</organism>
<name>D2VCN3_NAEGR</name>
<evidence type="ECO:0000313" key="2">
    <source>
        <dbReference type="Proteomes" id="UP000006671"/>
    </source>
</evidence>
<dbReference type="Proteomes" id="UP000006671">
    <property type="component" value="Unassembled WGS sequence"/>
</dbReference>